<dbReference type="GO" id="GO:0005886">
    <property type="term" value="C:plasma membrane"/>
    <property type="evidence" value="ECO:0007669"/>
    <property type="project" value="UniProtKB-SubCell"/>
</dbReference>
<dbReference type="PANTHER" id="PTHR30252">
    <property type="entry name" value="INNER MEMBRANE PEPTIDE TRANSPORTER"/>
    <property type="match status" value="1"/>
</dbReference>
<keyword evidence="6 7" id="KW-0472">Membrane</keyword>
<dbReference type="PANTHER" id="PTHR30252:SF4">
    <property type="entry name" value="CARBON STARVATION"/>
    <property type="match status" value="1"/>
</dbReference>
<feature type="transmembrane region" description="Helical" evidence="7">
    <location>
        <begin position="129"/>
        <end position="149"/>
    </location>
</feature>
<dbReference type="AlphaFoldDB" id="A0A7D3XYY4"/>
<keyword evidence="10" id="KW-1185">Reference proteome</keyword>
<name>A0A7D3XYY4_9BACT</name>
<dbReference type="Gene3D" id="1.20.1730.10">
    <property type="entry name" value="Sodium/glucose cotransporter"/>
    <property type="match status" value="1"/>
</dbReference>
<comment type="similarity">
    <text evidence="2">Belongs to the peptide transporter carbon starvation (CstA) (TC 2.A.114) family.</text>
</comment>
<evidence type="ECO:0000259" key="8">
    <source>
        <dbReference type="Pfam" id="PF02554"/>
    </source>
</evidence>
<evidence type="ECO:0000313" key="9">
    <source>
        <dbReference type="EMBL" id="QKG79553.1"/>
    </source>
</evidence>
<protein>
    <submittedName>
        <fullName evidence="9">Carbon starvation protein A</fullName>
    </submittedName>
</protein>
<dbReference type="Pfam" id="PF02554">
    <property type="entry name" value="CstA"/>
    <property type="match status" value="2"/>
</dbReference>
<dbReference type="InterPro" id="IPR038377">
    <property type="entry name" value="Na/Glc_symporter_sf"/>
</dbReference>
<evidence type="ECO:0000256" key="5">
    <source>
        <dbReference type="ARBA" id="ARBA00022989"/>
    </source>
</evidence>
<feature type="transmembrane region" description="Helical" evidence="7">
    <location>
        <begin position="392"/>
        <end position="412"/>
    </location>
</feature>
<evidence type="ECO:0000256" key="4">
    <source>
        <dbReference type="ARBA" id="ARBA00022692"/>
    </source>
</evidence>
<keyword evidence="4 7" id="KW-0812">Transmembrane</keyword>
<feature type="transmembrane region" description="Helical" evidence="7">
    <location>
        <begin position="270"/>
        <end position="293"/>
    </location>
</feature>
<feature type="transmembrane region" description="Helical" evidence="7">
    <location>
        <begin position="367"/>
        <end position="386"/>
    </location>
</feature>
<dbReference type="InterPro" id="IPR003706">
    <property type="entry name" value="CstA_N"/>
</dbReference>
<accession>A0A7D3XYY4</accession>
<dbReference type="KEGG" id="ttz:FHG85_04515"/>
<keyword evidence="5 7" id="KW-1133">Transmembrane helix</keyword>
<proteinExistence type="inferred from homology"/>
<gene>
    <name evidence="9" type="ORF">FHG85_04515</name>
</gene>
<feature type="transmembrane region" description="Helical" evidence="7">
    <location>
        <begin position="419"/>
        <end position="440"/>
    </location>
</feature>
<feature type="transmembrane region" description="Helical" evidence="7">
    <location>
        <begin position="231"/>
        <end position="249"/>
    </location>
</feature>
<feature type="domain" description="CstA N-terminal" evidence="8">
    <location>
        <begin position="158"/>
        <end position="317"/>
    </location>
</feature>
<evidence type="ECO:0000256" key="6">
    <source>
        <dbReference type="ARBA" id="ARBA00023136"/>
    </source>
</evidence>
<evidence type="ECO:0000256" key="1">
    <source>
        <dbReference type="ARBA" id="ARBA00004651"/>
    </source>
</evidence>
<dbReference type="GO" id="GO:0009267">
    <property type="term" value="P:cellular response to starvation"/>
    <property type="evidence" value="ECO:0007669"/>
    <property type="project" value="InterPro"/>
</dbReference>
<keyword evidence="3" id="KW-1003">Cell membrane</keyword>
<evidence type="ECO:0000256" key="7">
    <source>
        <dbReference type="SAM" id="Phobius"/>
    </source>
</evidence>
<comment type="subcellular location">
    <subcellularLocation>
        <location evidence="1">Cell membrane</location>
        <topology evidence="1">Multi-pass membrane protein</topology>
    </subcellularLocation>
</comment>
<reference evidence="9 10" key="1">
    <citation type="submission" date="2019-07" db="EMBL/GenBank/DDBJ databases">
        <title>Thalassofilum flectens gen. nov., sp. nov., a novel moderate thermophilic anaerobe from a shallow sea hot spring in Kunashir Island (Russia), representing a new family in the order Bacteroidales, and proposal of Thalassofilacea fam. nov.</title>
        <authorList>
            <person name="Kochetkova T.V."/>
            <person name="Podosokorskaya O.A."/>
            <person name="Novikov A."/>
            <person name="Elcheninov A.G."/>
            <person name="Toshchakov S.V."/>
            <person name="Kublanov I.V."/>
        </authorList>
    </citation>
    <scope>NUCLEOTIDE SEQUENCE [LARGE SCALE GENOMIC DNA]</scope>
    <source>
        <strain evidence="9 10">38-H</strain>
    </source>
</reference>
<feature type="domain" description="CstA N-terminal" evidence="8">
    <location>
        <begin position="4"/>
        <end position="143"/>
    </location>
</feature>
<dbReference type="RefSeq" id="WP_173073391.1">
    <property type="nucleotide sequence ID" value="NZ_CP041345.1"/>
</dbReference>
<organism evidence="9 10">
    <name type="scientific">Tenuifilum thalassicum</name>
    <dbReference type="NCBI Taxonomy" id="2590900"/>
    <lineage>
        <taxon>Bacteria</taxon>
        <taxon>Pseudomonadati</taxon>
        <taxon>Bacteroidota</taxon>
        <taxon>Bacteroidia</taxon>
        <taxon>Bacteroidales</taxon>
        <taxon>Tenuifilaceae</taxon>
        <taxon>Tenuifilum</taxon>
    </lineage>
</organism>
<feature type="transmembrane region" description="Helical" evidence="7">
    <location>
        <begin position="325"/>
        <end position="346"/>
    </location>
</feature>
<feature type="transmembrane region" description="Helical" evidence="7">
    <location>
        <begin position="186"/>
        <end position="211"/>
    </location>
</feature>
<feature type="transmembrane region" description="Helical" evidence="7">
    <location>
        <begin position="6"/>
        <end position="22"/>
    </location>
</feature>
<evidence type="ECO:0000256" key="3">
    <source>
        <dbReference type="ARBA" id="ARBA00022475"/>
    </source>
</evidence>
<feature type="transmembrane region" description="Helical" evidence="7">
    <location>
        <begin position="161"/>
        <end position="179"/>
    </location>
</feature>
<dbReference type="InterPro" id="IPR051605">
    <property type="entry name" value="CstA"/>
</dbReference>
<evidence type="ECO:0000313" key="10">
    <source>
        <dbReference type="Proteomes" id="UP000500961"/>
    </source>
</evidence>
<dbReference type="Proteomes" id="UP000500961">
    <property type="component" value="Chromosome"/>
</dbReference>
<evidence type="ECO:0000256" key="2">
    <source>
        <dbReference type="ARBA" id="ARBA00007755"/>
    </source>
</evidence>
<feature type="transmembrane region" description="Helical" evidence="7">
    <location>
        <begin position="446"/>
        <end position="470"/>
    </location>
</feature>
<dbReference type="EMBL" id="CP041345">
    <property type="protein sequence ID" value="QKG79553.1"/>
    <property type="molecule type" value="Genomic_DNA"/>
</dbReference>
<sequence>MYTFIFAVIGLVLGYFVYGRFVERIFSINPENQTPAYTMQDGVDYIPMPWWRAFLIQFLNIAGLGPIVGAVLGAAYGPVAFVWIVLGNILGGAVHDYFSGMISIRMGGMSIPEIIGKYLGLSVKQFMRGFTLILMILVGAAFISGPAALLSSLTPSHLTKGVWVVIILFYYIIATLLPIDKIIGRFYPIFGLALIVMAVGITIVIFTGGYIHDIPEVWNNFHNMKANADKYPLFPMLFVTISCGAISGFHSTQSPMMARCLKNEKEGRKVFYGAMVTEGIVALIWAAIGMSFYGGVNQLNSAIAGYNGEATIIIREISNTTLGTIGGILAILGVVAAPITTGDTAFRSARLIVADFLRFPQKKLWNRVMVSLPLFVIGFTLTQVKFDIIWRYMFWSNQVLATVVLWAITVYLAQQKKLYIITLIPALFMTAVVTNYILIAPEGFQLAHWVGLVFGIAIPIACLAVFARYLKR</sequence>